<feature type="domain" description="CheW-like" evidence="1">
    <location>
        <begin position="32"/>
        <end position="178"/>
    </location>
</feature>
<dbReference type="GO" id="GO:0005829">
    <property type="term" value="C:cytosol"/>
    <property type="evidence" value="ECO:0007669"/>
    <property type="project" value="TreeGrafter"/>
</dbReference>
<comment type="caution">
    <text evidence="2">The sequence shown here is derived from an EMBL/GenBank/DDBJ whole genome shotgun (WGS) entry which is preliminary data.</text>
</comment>
<dbReference type="AlphaFoldDB" id="A0A947DJ04"/>
<dbReference type="Pfam" id="PF01584">
    <property type="entry name" value="CheW"/>
    <property type="match status" value="1"/>
</dbReference>
<evidence type="ECO:0000313" key="2">
    <source>
        <dbReference type="EMBL" id="MBT9317900.1"/>
    </source>
</evidence>
<protein>
    <submittedName>
        <fullName evidence="2">Chemotaxis protein CheW</fullName>
    </submittedName>
</protein>
<evidence type="ECO:0000259" key="1">
    <source>
        <dbReference type="PROSITE" id="PS50851"/>
    </source>
</evidence>
<dbReference type="RefSeq" id="WP_215610959.1">
    <property type="nucleotide sequence ID" value="NZ_JADOES010000064.1"/>
</dbReference>
<sequence>MTSTSNIQYSPQELLSLQADPLGLSPMPEDTRQRFLRFKLFGGNGVLLPLQDITEVKQLATTDILPVPEFPSSILGVCNWRGEILWLVDLNALLDDRPLWTQVPLLDQPMVIVVQSAQQSMGLVVEQVDDIELIAPESIHVQTDDLCSPTLAPYVTGYLPDHQGIVLDPVAMVGALLQGPP</sequence>
<reference evidence="2" key="1">
    <citation type="submission" date="2020-11" db="EMBL/GenBank/DDBJ databases">
        <authorList>
            <person name="Konstantinou D."/>
            <person name="Gkelis S."/>
            <person name="Popin R."/>
            <person name="Fewer D."/>
            <person name="Sivonen K."/>
        </authorList>
    </citation>
    <scope>NUCLEOTIDE SEQUENCE</scope>
    <source>
        <strain evidence="2">TAU-MAC 1115</strain>
    </source>
</reference>
<dbReference type="PANTHER" id="PTHR22617">
    <property type="entry name" value="CHEMOTAXIS SENSOR HISTIDINE KINASE-RELATED"/>
    <property type="match status" value="1"/>
</dbReference>
<keyword evidence="3" id="KW-1185">Reference proteome</keyword>
<dbReference type="InterPro" id="IPR036061">
    <property type="entry name" value="CheW-like_dom_sf"/>
</dbReference>
<dbReference type="PROSITE" id="PS50851">
    <property type="entry name" value="CHEW"/>
    <property type="match status" value="1"/>
</dbReference>
<dbReference type="GO" id="GO:0007165">
    <property type="term" value="P:signal transduction"/>
    <property type="evidence" value="ECO:0007669"/>
    <property type="project" value="InterPro"/>
</dbReference>
<name>A0A947DJ04_9CYAN</name>
<dbReference type="InterPro" id="IPR002545">
    <property type="entry name" value="CheW-lke_dom"/>
</dbReference>
<dbReference type="Proteomes" id="UP000717364">
    <property type="component" value="Unassembled WGS sequence"/>
</dbReference>
<reference evidence="2" key="2">
    <citation type="journal article" date="2021" name="Mar. Drugs">
        <title>Genome Reduction and Secondary Metabolism of the Marine Sponge-Associated Cyanobacterium Leptothoe.</title>
        <authorList>
            <person name="Konstantinou D."/>
            <person name="Popin R.V."/>
            <person name="Fewer D.P."/>
            <person name="Sivonen K."/>
            <person name="Gkelis S."/>
        </authorList>
    </citation>
    <scope>NUCLEOTIDE SEQUENCE</scope>
    <source>
        <strain evidence="2">TAU-MAC 1115</strain>
    </source>
</reference>
<organism evidence="2 3">
    <name type="scientific">Leptothoe spongobia TAU-MAC 1115</name>
    <dbReference type="NCBI Taxonomy" id="1967444"/>
    <lineage>
        <taxon>Bacteria</taxon>
        <taxon>Bacillati</taxon>
        <taxon>Cyanobacteriota</taxon>
        <taxon>Cyanophyceae</taxon>
        <taxon>Nodosilineales</taxon>
        <taxon>Cymatolegaceae</taxon>
        <taxon>Leptothoe</taxon>
        <taxon>Leptothoe spongobia</taxon>
    </lineage>
</organism>
<dbReference type="SMART" id="SM00260">
    <property type="entry name" value="CheW"/>
    <property type="match status" value="1"/>
</dbReference>
<dbReference type="Gene3D" id="2.40.50.180">
    <property type="entry name" value="CheA-289, Domain 4"/>
    <property type="match status" value="1"/>
</dbReference>
<dbReference type="PANTHER" id="PTHR22617:SF23">
    <property type="entry name" value="CHEMOTAXIS PROTEIN CHEW"/>
    <property type="match status" value="1"/>
</dbReference>
<dbReference type="GO" id="GO:0006935">
    <property type="term" value="P:chemotaxis"/>
    <property type="evidence" value="ECO:0007669"/>
    <property type="project" value="InterPro"/>
</dbReference>
<accession>A0A947DJ04</accession>
<dbReference type="SUPFAM" id="SSF50341">
    <property type="entry name" value="CheW-like"/>
    <property type="match status" value="1"/>
</dbReference>
<dbReference type="InterPro" id="IPR039315">
    <property type="entry name" value="CheW"/>
</dbReference>
<proteinExistence type="predicted"/>
<evidence type="ECO:0000313" key="3">
    <source>
        <dbReference type="Proteomes" id="UP000717364"/>
    </source>
</evidence>
<gene>
    <name evidence="2" type="ORF">IXB50_20995</name>
</gene>
<dbReference type="EMBL" id="JADOES010000064">
    <property type="protein sequence ID" value="MBT9317900.1"/>
    <property type="molecule type" value="Genomic_DNA"/>
</dbReference>